<keyword evidence="2" id="KW-1185">Reference proteome</keyword>
<dbReference type="GO" id="GO:0031965">
    <property type="term" value="C:nuclear membrane"/>
    <property type="evidence" value="ECO:0007669"/>
    <property type="project" value="TreeGrafter"/>
</dbReference>
<feature type="non-terminal residue" evidence="1">
    <location>
        <position position="206"/>
    </location>
</feature>
<protein>
    <submittedName>
        <fullName evidence="1">Uncharacterized protein C1orf111</fullName>
    </submittedName>
</protein>
<evidence type="ECO:0000313" key="1">
    <source>
        <dbReference type="EMBL" id="KFW64748.1"/>
    </source>
</evidence>
<evidence type="ECO:0000313" key="2">
    <source>
        <dbReference type="Proteomes" id="UP000054081"/>
    </source>
</evidence>
<dbReference type="GO" id="GO:0009566">
    <property type="term" value="P:fertilization"/>
    <property type="evidence" value="ECO:0007669"/>
    <property type="project" value="TreeGrafter"/>
</dbReference>
<reference evidence="1 2" key="1">
    <citation type="submission" date="2014-04" db="EMBL/GenBank/DDBJ databases">
        <title>Genome evolution of avian class.</title>
        <authorList>
            <person name="Zhang G."/>
            <person name="Li C."/>
        </authorList>
    </citation>
    <scope>NUCLEOTIDE SEQUENCE [LARGE SCALE GENOMIC DNA]</scope>
    <source>
        <strain evidence="1">BGI_AS28</strain>
    </source>
</reference>
<dbReference type="STRING" id="9238.A0A093NIW1"/>
<dbReference type="AlphaFoldDB" id="A0A093NIW1"/>
<dbReference type="Proteomes" id="UP000054081">
    <property type="component" value="Unassembled WGS sequence"/>
</dbReference>
<dbReference type="PANTHER" id="PTHR33517:SF4">
    <property type="entry name" value="SPERMATOGENESIS-ASSOCIATED PROTEIN 46"/>
    <property type="match status" value="1"/>
</dbReference>
<dbReference type="Pfam" id="PF17734">
    <property type="entry name" value="Spt46"/>
    <property type="match status" value="2"/>
</dbReference>
<sequence length="206" mass="22495">MESFVLPTISIGAMPRGTRTRSPEAPCPWGPASLSGIIKTVGAAPGSASSAPPLLLPCQCSSPWDGSSGLLACSPAVPSGSELPACTCTIYRPWFSPYSYFMCTQGADQQHLSSDNPRPPERDRLARGRASITVRDILTASQRQPVPQRGYQCVSCCRIFPTLWSVKTHIQHSSQEGYSCKVYYRRLKALWEKEHNEQEAAAPRVP</sequence>
<gene>
    <name evidence="1" type="ORF">AS28_09896</name>
</gene>
<proteinExistence type="predicted"/>
<dbReference type="EMBL" id="KL224841">
    <property type="protein sequence ID" value="KFW64748.1"/>
    <property type="molecule type" value="Genomic_DNA"/>
</dbReference>
<name>A0A093NIW1_PYGAD</name>
<dbReference type="PANTHER" id="PTHR33517">
    <property type="entry name" value="PROTEIN FAM170B-RELATED"/>
    <property type="match status" value="1"/>
</dbReference>
<accession>A0A093NIW1</accession>
<dbReference type="InterPro" id="IPR040879">
    <property type="entry name" value="Spt46-like"/>
</dbReference>
<organism evidence="1 2">
    <name type="scientific">Pygoscelis adeliae</name>
    <name type="common">Adelie penguin</name>
    <dbReference type="NCBI Taxonomy" id="9238"/>
    <lineage>
        <taxon>Eukaryota</taxon>
        <taxon>Metazoa</taxon>
        <taxon>Chordata</taxon>
        <taxon>Craniata</taxon>
        <taxon>Vertebrata</taxon>
        <taxon>Euteleostomi</taxon>
        <taxon>Archelosauria</taxon>
        <taxon>Archosauria</taxon>
        <taxon>Dinosauria</taxon>
        <taxon>Saurischia</taxon>
        <taxon>Theropoda</taxon>
        <taxon>Coelurosauria</taxon>
        <taxon>Aves</taxon>
        <taxon>Neognathae</taxon>
        <taxon>Neoaves</taxon>
        <taxon>Aequornithes</taxon>
        <taxon>Sphenisciformes</taxon>
        <taxon>Spheniscidae</taxon>
        <taxon>Pygoscelis</taxon>
    </lineage>
</organism>